<evidence type="ECO:0000313" key="3">
    <source>
        <dbReference type="Proteomes" id="UP001596060"/>
    </source>
</evidence>
<feature type="region of interest" description="Disordered" evidence="1">
    <location>
        <begin position="1"/>
        <end position="21"/>
    </location>
</feature>
<proteinExistence type="predicted"/>
<protein>
    <submittedName>
        <fullName evidence="2">Uncharacterized protein</fullName>
    </submittedName>
</protein>
<name>A0ABW0NY33_9HYPH</name>
<keyword evidence="3" id="KW-1185">Reference proteome</keyword>
<dbReference type="EMBL" id="JBHSLU010000017">
    <property type="protein sequence ID" value="MFC5505319.1"/>
    <property type="molecule type" value="Genomic_DNA"/>
</dbReference>
<comment type="caution">
    <text evidence="2">The sequence shown here is derived from an EMBL/GenBank/DDBJ whole genome shotgun (WGS) entry which is preliminary data.</text>
</comment>
<sequence>MSQTWYSPNGEPITGTLETIKGRSHISGISAEGIPEHSGGTEVFYDESRTVERDGKLVFLDDAGGEWTFDQLTSEPPEDEDETEVDDDAENEDEDDVDDDAENE</sequence>
<reference evidence="3" key="1">
    <citation type="journal article" date="2019" name="Int. J. Syst. Evol. Microbiol.">
        <title>The Global Catalogue of Microorganisms (GCM) 10K type strain sequencing project: providing services to taxonomists for standard genome sequencing and annotation.</title>
        <authorList>
            <consortium name="The Broad Institute Genomics Platform"/>
            <consortium name="The Broad Institute Genome Sequencing Center for Infectious Disease"/>
            <person name="Wu L."/>
            <person name="Ma J."/>
        </authorList>
    </citation>
    <scope>NUCLEOTIDE SEQUENCE [LARGE SCALE GENOMIC DNA]</scope>
    <source>
        <strain evidence="3">CCUG 43117</strain>
    </source>
</reference>
<feature type="region of interest" description="Disordered" evidence="1">
    <location>
        <begin position="66"/>
        <end position="104"/>
    </location>
</feature>
<feature type="compositionally biased region" description="Acidic residues" evidence="1">
    <location>
        <begin position="76"/>
        <end position="104"/>
    </location>
</feature>
<evidence type="ECO:0000256" key="1">
    <source>
        <dbReference type="SAM" id="MobiDB-lite"/>
    </source>
</evidence>
<dbReference type="Proteomes" id="UP001596060">
    <property type="component" value="Unassembled WGS sequence"/>
</dbReference>
<organism evidence="2 3">
    <name type="scientific">Bosea massiliensis</name>
    <dbReference type="NCBI Taxonomy" id="151419"/>
    <lineage>
        <taxon>Bacteria</taxon>
        <taxon>Pseudomonadati</taxon>
        <taxon>Pseudomonadota</taxon>
        <taxon>Alphaproteobacteria</taxon>
        <taxon>Hyphomicrobiales</taxon>
        <taxon>Boseaceae</taxon>
        <taxon>Bosea</taxon>
    </lineage>
</organism>
<evidence type="ECO:0000313" key="2">
    <source>
        <dbReference type="EMBL" id="MFC5505319.1"/>
    </source>
</evidence>
<dbReference type="RefSeq" id="WP_377816403.1">
    <property type="nucleotide sequence ID" value="NZ_JBHSLU010000017.1"/>
</dbReference>
<gene>
    <name evidence="2" type="ORF">ACFPN9_08615</name>
</gene>
<accession>A0ABW0NY33</accession>